<dbReference type="GO" id="GO:0005886">
    <property type="term" value="C:plasma membrane"/>
    <property type="evidence" value="ECO:0007669"/>
    <property type="project" value="UniProtKB-SubCell"/>
</dbReference>
<keyword evidence="2" id="KW-0813">Transport</keyword>
<proteinExistence type="predicted"/>
<evidence type="ECO:0000256" key="2">
    <source>
        <dbReference type="ARBA" id="ARBA00022448"/>
    </source>
</evidence>
<evidence type="ECO:0000256" key="3">
    <source>
        <dbReference type="ARBA" id="ARBA00022475"/>
    </source>
</evidence>
<dbReference type="STRING" id="454171.CP488_01651"/>
<dbReference type="eggNOG" id="COG0715">
    <property type="taxonomic scope" value="Bacteria"/>
</dbReference>
<dbReference type="PATRIC" id="fig|1303518.3.peg.2536"/>
<dbReference type="AlphaFoldDB" id="S0EZZ7"/>
<keyword evidence="6" id="KW-1133">Transmembrane helix</keyword>
<dbReference type="FunCoup" id="S0EZZ7">
    <property type="interactions" value="67"/>
</dbReference>
<keyword evidence="8" id="KW-1185">Reference proteome</keyword>
<evidence type="ECO:0000256" key="5">
    <source>
        <dbReference type="ARBA" id="ARBA00023136"/>
    </source>
</evidence>
<dbReference type="Gene3D" id="3.40.190.10">
    <property type="entry name" value="Periplasmic binding protein-like II"/>
    <property type="match status" value="2"/>
</dbReference>
<evidence type="ECO:0000313" key="8">
    <source>
        <dbReference type="Proteomes" id="UP000014227"/>
    </source>
</evidence>
<dbReference type="KEGG" id="ccz:CCALI_02439"/>
<dbReference type="RefSeq" id="WP_016483752.1">
    <property type="nucleotide sequence ID" value="NC_021487.1"/>
</dbReference>
<feature type="transmembrane region" description="Helical" evidence="6">
    <location>
        <begin position="12"/>
        <end position="34"/>
    </location>
</feature>
<comment type="subcellular location">
    <subcellularLocation>
        <location evidence="1">Cell inner membrane</location>
    </subcellularLocation>
</comment>
<keyword evidence="4" id="KW-0997">Cell inner membrane</keyword>
<dbReference type="Pfam" id="PF13379">
    <property type="entry name" value="NMT1_2"/>
    <property type="match status" value="1"/>
</dbReference>
<dbReference type="OrthoDB" id="570524at2"/>
<dbReference type="InterPro" id="IPR044527">
    <property type="entry name" value="NrtA/CpmA_ABC-bd_dom"/>
</dbReference>
<reference evidence="8" key="1">
    <citation type="submission" date="2013-03" db="EMBL/GenBank/DDBJ databases">
        <title>Genome sequence of Chthonomonas calidirosea, the first sequenced genome from the Armatimonadetes phylum (formally candidate division OP10).</title>
        <authorList>
            <person name="Lee K.C.Y."/>
            <person name="Morgan X.C."/>
            <person name="Dunfield P.F."/>
            <person name="Tamas I."/>
            <person name="Houghton K.M."/>
            <person name="Vyssotski M."/>
            <person name="Ryan J.L.J."/>
            <person name="Lagutin K."/>
            <person name="McDonald I.R."/>
            <person name="Stott M.B."/>
        </authorList>
    </citation>
    <scope>NUCLEOTIDE SEQUENCE [LARGE SCALE GENOMIC DNA]</scope>
    <source>
        <strain evidence="8">DSM 23976 / ICMP 18418 / T49</strain>
    </source>
</reference>
<organism evidence="7 8">
    <name type="scientific">Chthonomonas calidirosea (strain DSM 23976 / ICMP 18418 / T49)</name>
    <dbReference type="NCBI Taxonomy" id="1303518"/>
    <lineage>
        <taxon>Bacteria</taxon>
        <taxon>Bacillati</taxon>
        <taxon>Armatimonadota</taxon>
        <taxon>Chthonomonadia</taxon>
        <taxon>Chthonomonadales</taxon>
        <taxon>Chthonomonadaceae</taxon>
        <taxon>Chthonomonas</taxon>
    </lineage>
</organism>
<dbReference type="CDD" id="cd13553">
    <property type="entry name" value="PBP2_NrtA_CpmA_like"/>
    <property type="match status" value="1"/>
</dbReference>
<dbReference type="EMBL" id="HF951689">
    <property type="protein sequence ID" value="CCW36238.1"/>
    <property type="molecule type" value="Genomic_DNA"/>
</dbReference>
<evidence type="ECO:0000256" key="6">
    <source>
        <dbReference type="SAM" id="Phobius"/>
    </source>
</evidence>
<protein>
    <submittedName>
        <fullName evidence="7">ABC-type nitrate/sulfonate/bicarbonate transport systems, periplasmic components</fullName>
    </submittedName>
</protein>
<dbReference type="Proteomes" id="UP000014227">
    <property type="component" value="Chromosome I"/>
</dbReference>
<evidence type="ECO:0000256" key="4">
    <source>
        <dbReference type="ARBA" id="ARBA00022519"/>
    </source>
</evidence>
<dbReference type="SUPFAM" id="SSF53850">
    <property type="entry name" value="Periplasmic binding protein-like II"/>
    <property type="match status" value="1"/>
</dbReference>
<name>S0EZZ7_CHTCT</name>
<dbReference type="PANTHER" id="PTHR30024:SF43">
    <property type="entry name" value="BLL4572 PROTEIN"/>
    <property type="match status" value="1"/>
</dbReference>
<dbReference type="PANTHER" id="PTHR30024">
    <property type="entry name" value="ALIPHATIC SULFONATES-BINDING PROTEIN-RELATED"/>
    <property type="match status" value="1"/>
</dbReference>
<evidence type="ECO:0000313" key="7">
    <source>
        <dbReference type="EMBL" id="CCW36238.1"/>
    </source>
</evidence>
<dbReference type="HOGENOM" id="CLU_028871_10_2_0"/>
<gene>
    <name evidence="7" type="ORF">CCALI_02439</name>
</gene>
<evidence type="ECO:0000256" key="1">
    <source>
        <dbReference type="ARBA" id="ARBA00004533"/>
    </source>
</evidence>
<keyword evidence="6" id="KW-0812">Transmembrane</keyword>
<accession>S0EZZ7</accession>
<sequence>MRSTLWKQFQRSPLLQGCFGMVLSLCVLGTLRFYPNIAEALQRHNGPREVLKVGFLPVTCHLTCPVTDYATRTSKFARFESWRFMDFPTLCEAFKSGRLQASFILAPLAMKLVEEGVPCKIVYLGHRDGSTLIVPKNSKAKSLRDLKGCTLAIPSFTSNQYLVLRRRMEQEGMQPNDIKFVQMAPPDMPAALAAHAIDAFFVGEPYPGKAEMMGIGRPLYYAKDLWPGFVSCVLVVSDKLIHSNPRLVADLVRGIADSGAWADKHRIEAAQVVAPYYRQDPKLLRYVLTTPPDRVSYSMLTPTDKDMEDIMDEAVKVGVLKHKLPLSAFLDRSFIPRHIVPIKITPPPTTAQAG</sequence>
<keyword evidence="5 6" id="KW-0472">Membrane</keyword>
<keyword evidence="3" id="KW-1003">Cell membrane</keyword>
<dbReference type="InParanoid" id="S0EZZ7"/>